<name>A0AAW2Q244_SESRA</name>
<dbReference type="AlphaFoldDB" id="A0AAW2Q244"/>
<gene>
    <name evidence="1" type="ORF">Sradi_3864200</name>
</gene>
<proteinExistence type="predicted"/>
<protein>
    <submittedName>
        <fullName evidence="1">Uncharacterized protein</fullName>
    </submittedName>
</protein>
<evidence type="ECO:0000313" key="1">
    <source>
        <dbReference type="EMBL" id="KAL0361797.1"/>
    </source>
</evidence>
<dbReference type="EMBL" id="JACGWJ010000016">
    <property type="protein sequence ID" value="KAL0361797.1"/>
    <property type="molecule type" value="Genomic_DNA"/>
</dbReference>
<sequence length="147" mass="15895">MKGVCLGQGLFAKDVCLGAGFTFCRGYPPEEVFEEVLRRGGSISVSAGLGGPGTVVPLARAKDVPGTTCRAWALPAISTAFSLIRALLGVFIVTHVSNSMFPQTVSIDVSENAWICWTDQNYLGREKIQVRQRRPTKNTSAFRCPSE</sequence>
<reference evidence="1" key="1">
    <citation type="submission" date="2020-06" db="EMBL/GenBank/DDBJ databases">
        <authorList>
            <person name="Li T."/>
            <person name="Hu X."/>
            <person name="Zhang T."/>
            <person name="Song X."/>
            <person name="Zhang H."/>
            <person name="Dai N."/>
            <person name="Sheng W."/>
            <person name="Hou X."/>
            <person name="Wei L."/>
        </authorList>
    </citation>
    <scope>NUCLEOTIDE SEQUENCE</scope>
    <source>
        <strain evidence="1">G02</strain>
        <tissue evidence="1">Leaf</tissue>
    </source>
</reference>
<organism evidence="1">
    <name type="scientific">Sesamum radiatum</name>
    <name type="common">Black benniseed</name>
    <dbReference type="NCBI Taxonomy" id="300843"/>
    <lineage>
        <taxon>Eukaryota</taxon>
        <taxon>Viridiplantae</taxon>
        <taxon>Streptophyta</taxon>
        <taxon>Embryophyta</taxon>
        <taxon>Tracheophyta</taxon>
        <taxon>Spermatophyta</taxon>
        <taxon>Magnoliopsida</taxon>
        <taxon>eudicotyledons</taxon>
        <taxon>Gunneridae</taxon>
        <taxon>Pentapetalae</taxon>
        <taxon>asterids</taxon>
        <taxon>lamiids</taxon>
        <taxon>Lamiales</taxon>
        <taxon>Pedaliaceae</taxon>
        <taxon>Sesamum</taxon>
    </lineage>
</organism>
<accession>A0AAW2Q244</accession>
<comment type="caution">
    <text evidence="1">The sequence shown here is derived from an EMBL/GenBank/DDBJ whole genome shotgun (WGS) entry which is preliminary data.</text>
</comment>
<reference evidence="1" key="2">
    <citation type="journal article" date="2024" name="Plant">
        <title>Genomic evolution and insights into agronomic trait innovations of Sesamum species.</title>
        <authorList>
            <person name="Miao H."/>
            <person name="Wang L."/>
            <person name="Qu L."/>
            <person name="Liu H."/>
            <person name="Sun Y."/>
            <person name="Le M."/>
            <person name="Wang Q."/>
            <person name="Wei S."/>
            <person name="Zheng Y."/>
            <person name="Lin W."/>
            <person name="Duan Y."/>
            <person name="Cao H."/>
            <person name="Xiong S."/>
            <person name="Wang X."/>
            <person name="Wei L."/>
            <person name="Li C."/>
            <person name="Ma Q."/>
            <person name="Ju M."/>
            <person name="Zhao R."/>
            <person name="Li G."/>
            <person name="Mu C."/>
            <person name="Tian Q."/>
            <person name="Mei H."/>
            <person name="Zhang T."/>
            <person name="Gao T."/>
            <person name="Zhang H."/>
        </authorList>
    </citation>
    <scope>NUCLEOTIDE SEQUENCE</scope>
    <source>
        <strain evidence="1">G02</strain>
    </source>
</reference>